<dbReference type="AlphaFoldDB" id="A0A176S5M6"/>
<accession>A0A176S5M6</accession>
<keyword evidence="2" id="KW-1185">Reference proteome</keyword>
<protein>
    <submittedName>
        <fullName evidence="1">Uncharacterized protein</fullName>
    </submittedName>
</protein>
<name>A0A176S5M6_9GAMM</name>
<proteinExistence type="predicted"/>
<dbReference type="EMBL" id="LUTY01000384">
    <property type="protein sequence ID" value="OAD23411.1"/>
    <property type="molecule type" value="Genomic_DNA"/>
</dbReference>
<sequence length="91" mass="10643">MLLGTSASVVPLEWFQCASCFWEPQLPWFLSNGSNMLLNLCYIRVPKIRIKKRMVVVRFVPNTAWFFFAEPHELPEKTFMGVGWVALLIFF</sequence>
<organism evidence="1 2">
    <name type="scientific">Candidatus Thiomargarita nelsonii</name>
    <dbReference type="NCBI Taxonomy" id="1003181"/>
    <lineage>
        <taxon>Bacteria</taxon>
        <taxon>Pseudomonadati</taxon>
        <taxon>Pseudomonadota</taxon>
        <taxon>Gammaproteobacteria</taxon>
        <taxon>Thiotrichales</taxon>
        <taxon>Thiotrichaceae</taxon>
        <taxon>Thiomargarita</taxon>
    </lineage>
</organism>
<reference evidence="1 2" key="1">
    <citation type="submission" date="2016-05" db="EMBL/GenBank/DDBJ databases">
        <title>Single-cell genome of chain-forming Candidatus Thiomargarita nelsonii and comparison to other large sulfur-oxidizing bacteria.</title>
        <authorList>
            <person name="Winkel M."/>
            <person name="Salman V."/>
            <person name="Woyke T."/>
            <person name="Schulz-Vogt H."/>
            <person name="Richter M."/>
            <person name="Flood B."/>
            <person name="Bailey J."/>
            <person name="Amann R."/>
            <person name="Mussmann M."/>
        </authorList>
    </citation>
    <scope>NUCLEOTIDE SEQUENCE [LARGE SCALE GENOMIC DNA]</scope>
    <source>
        <strain evidence="1 2">THI036</strain>
    </source>
</reference>
<gene>
    <name evidence="1" type="ORF">THIOM_000760</name>
</gene>
<evidence type="ECO:0000313" key="2">
    <source>
        <dbReference type="Proteomes" id="UP000076962"/>
    </source>
</evidence>
<dbReference type="Proteomes" id="UP000076962">
    <property type="component" value="Unassembled WGS sequence"/>
</dbReference>
<evidence type="ECO:0000313" key="1">
    <source>
        <dbReference type="EMBL" id="OAD23411.1"/>
    </source>
</evidence>
<comment type="caution">
    <text evidence="1">The sequence shown here is derived from an EMBL/GenBank/DDBJ whole genome shotgun (WGS) entry which is preliminary data.</text>
</comment>